<dbReference type="RefSeq" id="WP_192819075.1">
    <property type="nucleotide sequence ID" value="NZ_CP062310.1"/>
</dbReference>
<feature type="transmembrane region" description="Helical" evidence="6">
    <location>
        <begin position="162"/>
        <end position="184"/>
    </location>
</feature>
<evidence type="ECO:0000256" key="6">
    <source>
        <dbReference type="SAM" id="Phobius"/>
    </source>
</evidence>
<keyword evidence="5 6" id="KW-0472">Membrane</keyword>
<dbReference type="GO" id="GO:0005886">
    <property type="term" value="C:plasma membrane"/>
    <property type="evidence" value="ECO:0007669"/>
    <property type="project" value="UniProtKB-SubCell"/>
</dbReference>
<evidence type="ECO:0008006" key="9">
    <source>
        <dbReference type="Google" id="ProtNLM"/>
    </source>
</evidence>
<dbReference type="PANTHER" id="PTHR30250">
    <property type="entry name" value="PST FAMILY PREDICTED COLANIC ACID TRANSPORTER"/>
    <property type="match status" value="1"/>
</dbReference>
<keyword evidence="2" id="KW-1003">Cell membrane</keyword>
<proteinExistence type="predicted"/>
<feature type="transmembrane region" description="Helical" evidence="6">
    <location>
        <begin position="72"/>
        <end position="93"/>
    </location>
</feature>
<organism evidence="7 8">
    <name type="scientific">Infirmifilum lucidum</name>
    <dbReference type="NCBI Taxonomy" id="2776706"/>
    <lineage>
        <taxon>Archaea</taxon>
        <taxon>Thermoproteota</taxon>
        <taxon>Thermoprotei</taxon>
        <taxon>Thermofilales</taxon>
        <taxon>Thermofilaceae</taxon>
        <taxon>Infirmifilum</taxon>
    </lineage>
</organism>
<feature type="transmembrane region" description="Helical" evidence="6">
    <location>
        <begin position="233"/>
        <end position="253"/>
    </location>
</feature>
<dbReference type="AlphaFoldDB" id="A0A7L9FJ99"/>
<accession>A0A7L9FJ99</accession>
<feature type="transmembrane region" description="Helical" evidence="6">
    <location>
        <begin position="39"/>
        <end position="60"/>
    </location>
</feature>
<dbReference type="Proteomes" id="UP000594121">
    <property type="component" value="Chromosome"/>
</dbReference>
<gene>
    <name evidence="7" type="ORF">IG193_01150</name>
</gene>
<sequence length="484" mass="52263">MGLKKTGLLFYLERIYSVLVGAAFILLVTRNLRPSEFGAWSVVSSVLTYASMATLVNYWVTRFRARGEVESLSTGLALSSAFSLVAMASLAILSRAISDSFDVPYEALVVSVFYLPFLYLNSTMYASLYAVNPPLTAVTEFVFETVKLLAALVFALTSKVTLVTAMLAVLAGHAGQALALAFFTRRDMRHRPSLELAKKVLAYSWVNALGLPASIIALMDVPLISHYASNRAVAYYTVVLTYSNLVGYSYMLGRGLYPSLLQSHENAREKLEETLRFSLLLGVPTALGAVALAPNLLFILNPDYVVAAPVLVAASIASLVGVLNGILSDALQGLEKRDFEGSSPAGLASTYMFKAVVVGLARAVAGITGLVLVLSTVRGDVEIATLARVSWLFAEIMVFASLYALARQHLSLRFVSGVLARYVVASIPMCLVAAYIDPWKVREAFLAVLAGGAVYFTTLYLVDGWFRRLATATLARLARAALRA</sequence>
<comment type="subcellular location">
    <subcellularLocation>
        <location evidence="1">Cell membrane</location>
        <topology evidence="1">Multi-pass membrane protein</topology>
    </subcellularLocation>
</comment>
<dbReference type="InParanoid" id="A0A7L9FJ99"/>
<evidence type="ECO:0000313" key="7">
    <source>
        <dbReference type="EMBL" id="QOJ79103.1"/>
    </source>
</evidence>
<feature type="transmembrane region" description="Helical" evidence="6">
    <location>
        <begin position="7"/>
        <end position="27"/>
    </location>
</feature>
<dbReference type="GeneID" id="59148460"/>
<feature type="transmembrane region" description="Helical" evidence="6">
    <location>
        <begin position="444"/>
        <end position="462"/>
    </location>
</feature>
<keyword evidence="3 6" id="KW-0812">Transmembrane</keyword>
<feature type="transmembrane region" description="Helical" evidence="6">
    <location>
        <begin position="306"/>
        <end position="327"/>
    </location>
</feature>
<feature type="transmembrane region" description="Helical" evidence="6">
    <location>
        <begin position="418"/>
        <end position="438"/>
    </location>
</feature>
<feature type="transmembrane region" description="Helical" evidence="6">
    <location>
        <begin position="113"/>
        <end position="131"/>
    </location>
</feature>
<dbReference type="KEGG" id="thel:IG193_01150"/>
<feature type="transmembrane region" description="Helical" evidence="6">
    <location>
        <begin position="274"/>
        <end position="300"/>
    </location>
</feature>
<evidence type="ECO:0000256" key="3">
    <source>
        <dbReference type="ARBA" id="ARBA00022692"/>
    </source>
</evidence>
<keyword evidence="8" id="KW-1185">Reference proteome</keyword>
<evidence type="ECO:0000256" key="2">
    <source>
        <dbReference type="ARBA" id="ARBA00022475"/>
    </source>
</evidence>
<feature type="transmembrane region" description="Helical" evidence="6">
    <location>
        <begin position="205"/>
        <end position="227"/>
    </location>
</feature>
<dbReference type="EMBL" id="CP062310">
    <property type="protein sequence ID" value="QOJ79103.1"/>
    <property type="molecule type" value="Genomic_DNA"/>
</dbReference>
<protein>
    <recommendedName>
        <fullName evidence="9">Membrane protein involved in the export of O-antigen and teichoic acid</fullName>
    </recommendedName>
</protein>
<feature type="transmembrane region" description="Helical" evidence="6">
    <location>
        <begin position="389"/>
        <end position="406"/>
    </location>
</feature>
<dbReference type="PANTHER" id="PTHR30250:SF11">
    <property type="entry name" value="O-ANTIGEN TRANSPORTER-RELATED"/>
    <property type="match status" value="1"/>
</dbReference>
<feature type="transmembrane region" description="Helical" evidence="6">
    <location>
        <begin position="355"/>
        <end position="377"/>
    </location>
</feature>
<reference evidence="7 8" key="1">
    <citation type="submission" date="2020-10" db="EMBL/GenBank/DDBJ databases">
        <title>Thermofilum lucidum 3507LT sp. nov. a novel member of Thermofilaceae family isolated from Chile hot spring, and proposal of description order Thermofilales.</title>
        <authorList>
            <person name="Zayulina K.S."/>
            <person name="Elcheninov A.G."/>
            <person name="Toshchakov S.V."/>
            <person name="Kublanov I.V."/>
        </authorList>
    </citation>
    <scope>NUCLEOTIDE SEQUENCE [LARGE SCALE GENOMIC DNA]</scope>
    <source>
        <strain evidence="7 8">3507LT</strain>
    </source>
</reference>
<keyword evidence="4 6" id="KW-1133">Transmembrane helix</keyword>
<feature type="transmembrane region" description="Helical" evidence="6">
    <location>
        <begin position="138"/>
        <end position="156"/>
    </location>
</feature>
<name>A0A7L9FJ99_9CREN</name>
<dbReference type="InterPro" id="IPR050833">
    <property type="entry name" value="Poly_Biosynth_Transport"/>
</dbReference>
<evidence type="ECO:0000256" key="1">
    <source>
        <dbReference type="ARBA" id="ARBA00004651"/>
    </source>
</evidence>
<evidence type="ECO:0000256" key="5">
    <source>
        <dbReference type="ARBA" id="ARBA00023136"/>
    </source>
</evidence>
<evidence type="ECO:0000313" key="8">
    <source>
        <dbReference type="Proteomes" id="UP000594121"/>
    </source>
</evidence>
<evidence type="ECO:0000256" key="4">
    <source>
        <dbReference type="ARBA" id="ARBA00022989"/>
    </source>
</evidence>